<dbReference type="AlphaFoldDB" id="A0A7I8WN29"/>
<feature type="transmembrane region" description="Helical" evidence="1">
    <location>
        <begin position="33"/>
        <end position="57"/>
    </location>
</feature>
<name>A0A7I8WN29_BURXY</name>
<dbReference type="Gene3D" id="1.20.1070.10">
    <property type="entry name" value="Rhodopsin 7-helix transmembrane proteins"/>
    <property type="match status" value="1"/>
</dbReference>
<accession>A0A7I8WN29</accession>
<comment type="caution">
    <text evidence="2">The sequence shown here is derived from an EMBL/GenBank/DDBJ whole genome shotgun (WGS) entry which is preliminary data.</text>
</comment>
<organism evidence="2 3">
    <name type="scientific">Bursaphelenchus xylophilus</name>
    <name type="common">Pinewood nematode worm</name>
    <name type="synonym">Aphelenchoides xylophilus</name>
    <dbReference type="NCBI Taxonomy" id="6326"/>
    <lineage>
        <taxon>Eukaryota</taxon>
        <taxon>Metazoa</taxon>
        <taxon>Ecdysozoa</taxon>
        <taxon>Nematoda</taxon>
        <taxon>Chromadorea</taxon>
        <taxon>Rhabditida</taxon>
        <taxon>Tylenchina</taxon>
        <taxon>Tylenchomorpha</taxon>
        <taxon>Aphelenchoidea</taxon>
        <taxon>Aphelenchoididae</taxon>
        <taxon>Bursaphelenchus</taxon>
    </lineage>
</organism>
<protein>
    <submittedName>
        <fullName evidence="2">(pine wood nematode) hypothetical protein</fullName>
    </submittedName>
</protein>
<proteinExistence type="predicted"/>
<dbReference type="OrthoDB" id="5857248at2759"/>
<evidence type="ECO:0000313" key="3">
    <source>
        <dbReference type="Proteomes" id="UP000659654"/>
    </source>
</evidence>
<keyword evidence="1" id="KW-1133">Transmembrane helix</keyword>
<dbReference type="SMR" id="A0A7I8WN29"/>
<dbReference type="Proteomes" id="UP000659654">
    <property type="component" value="Unassembled WGS sequence"/>
</dbReference>
<feature type="transmembrane region" description="Helical" evidence="1">
    <location>
        <begin position="191"/>
        <end position="214"/>
    </location>
</feature>
<keyword evidence="1" id="KW-0472">Membrane</keyword>
<evidence type="ECO:0000313" key="2">
    <source>
        <dbReference type="EMBL" id="CAD5213510.1"/>
    </source>
</evidence>
<dbReference type="InterPro" id="IPR019425">
    <property type="entry name" value="7TM_GPCR_serpentine_rcpt_Srt"/>
</dbReference>
<gene>
    <name evidence="2" type="ORF">BXYJ_LOCUS3066</name>
</gene>
<keyword evidence="3" id="KW-1185">Reference proteome</keyword>
<feature type="transmembrane region" description="Helical" evidence="1">
    <location>
        <begin position="145"/>
        <end position="164"/>
    </location>
</feature>
<reference evidence="2" key="1">
    <citation type="submission" date="2020-09" db="EMBL/GenBank/DDBJ databases">
        <authorList>
            <person name="Kikuchi T."/>
        </authorList>
    </citation>
    <scope>NUCLEOTIDE SEQUENCE</scope>
    <source>
        <strain evidence="2">Ka4C1</strain>
    </source>
</reference>
<dbReference type="SUPFAM" id="SSF81321">
    <property type="entry name" value="Family A G protein-coupled receptor-like"/>
    <property type="match status" value="1"/>
</dbReference>
<feature type="transmembrane region" description="Helical" evidence="1">
    <location>
        <begin position="69"/>
        <end position="93"/>
    </location>
</feature>
<feature type="transmembrane region" description="Helical" evidence="1">
    <location>
        <begin position="105"/>
        <end position="124"/>
    </location>
</feature>
<dbReference type="PANTHER" id="PTHR23021:SF26">
    <property type="entry name" value="SERPENTINE RECEPTOR, CLASS T"/>
    <property type="match status" value="1"/>
</dbReference>
<dbReference type="Pfam" id="PF10321">
    <property type="entry name" value="7TM_GPCR_Srt"/>
    <property type="match status" value="1"/>
</dbReference>
<sequence>METWLSEDVFYRQDWRAKGVAEMSAEAPASAPFVGMLYLCVSLFPIPFQGLVMFGAIKSRLVRSRPAYFIMFVLSVVETGQLLIHASTGGFLIARQEIPEAINAALSHIMLPLWLSMVFLHVHLSMNRVFVITVNKCASSEGYCSYSNLLAGVCCVAGTVAGYGCHVDQMRFRLSIMAWASNPDSSWLVTALYYIQLFLPVVGIVNCLLIVCVIMKKRRRFQNNSNIIGSTEVRIFFHSSIAFFLTAANIFLWFPLNRLFNSVVIINVLVNLEWILICALPPFLTLIFNTEIRDTILESFGEKARIFLLTDHQPKRLNNKCKLLGNGTGTPV</sequence>
<keyword evidence="1" id="KW-0812">Transmembrane</keyword>
<feature type="transmembrane region" description="Helical" evidence="1">
    <location>
        <begin position="235"/>
        <end position="256"/>
    </location>
</feature>
<dbReference type="PANTHER" id="PTHR23021">
    <property type="entry name" value="SERPENTINE RECEPTOR, CLASS T"/>
    <property type="match status" value="1"/>
</dbReference>
<dbReference type="Proteomes" id="UP000582659">
    <property type="component" value="Unassembled WGS sequence"/>
</dbReference>
<dbReference type="EMBL" id="CAJFDI010000002">
    <property type="protein sequence ID" value="CAD5213510.1"/>
    <property type="molecule type" value="Genomic_DNA"/>
</dbReference>
<dbReference type="EMBL" id="CAJFCV020000002">
    <property type="protein sequence ID" value="CAG9092683.1"/>
    <property type="molecule type" value="Genomic_DNA"/>
</dbReference>
<feature type="transmembrane region" description="Helical" evidence="1">
    <location>
        <begin position="262"/>
        <end position="288"/>
    </location>
</feature>
<evidence type="ECO:0000256" key="1">
    <source>
        <dbReference type="SAM" id="Phobius"/>
    </source>
</evidence>